<sequence>MDDDLQTLLNYAYFFLKFRPRTKKEVRAYLLKKIKKRHWSTDDVEKAIKQLEEQNLINDKEFVKWFVEQRIRGKPKGKFVLKAELLRFGIPKELIDGYLEEHPLEEEDLAFQALKPKWYRFKNLPSKVRFEKSAAFLSRRGFPFDIIRKTIEKME</sequence>
<dbReference type="InterPro" id="IPR053925">
    <property type="entry name" value="RecX_HTH_3rd"/>
</dbReference>
<evidence type="ECO:0000256" key="4">
    <source>
        <dbReference type="ARBA" id="ARBA00022490"/>
    </source>
</evidence>
<feature type="domain" description="RecX third three-helical" evidence="7">
    <location>
        <begin position="105"/>
        <end position="150"/>
    </location>
</feature>
<evidence type="ECO:0000259" key="7">
    <source>
        <dbReference type="Pfam" id="PF21981"/>
    </source>
</evidence>
<evidence type="ECO:0000256" key="3">
    <source>
        <dbReference type="ARBA" id="ARBA00018111"/>
    </source>
</evidence>
<dbReference type="HAMAP" id="MF_01114">
    <property type="entry name" value="RecX"/>
    <property type="match status" value="1"/>
</dbReference>
<dbReference type="InterPro" id="IPR003783">
    <property type="entry name" value="Regulatory_RecX"/>
</dbReference>
<dbReference type="Pfam" id="PF02631">
    <property type="entry name" value="RecX_HTH2"/>
    <property type="match status" value="1"/>
</dbReference>
<dbReference type="InterPro" id="IPR053924">
    <property type="entry name" value="RecX_HTH_2nd"/>
</dbReference>
<comment type="function">
    <text evidence="5">Modulates RecA activity.</text>
</comment>
<organism evidence="8 9">
    <name type="scientific">Candidatus Roizmanbacteria bacterium RIFCSPLOWO2_01_FULL_37_16</name>
    <dbReference type="NCBI Taxonomy" id="1802058"/>
    <lineage>
        <taxon>Bacteria</taxon>
        <taxon>Candidatus Roizmaniibacteriota</taxon>
    </lineage>
</organism>
<evidence type="ECO:0000256" key="2">
    <source>
        <dbReference type="ARBA" id="ARBA00009695"/>
    </source>
</evidence>
<dbReference type="PANTHER" id="PTHR33602:SF1">
    <property type="entry name" value="REGULATORY PROTEIN RECX FAMILY PROTEIN"/>
    <property type="match status" value="1"/>
</dbReference>
<gene>
    <name evidence="5" type="primary">recX</name>
    <name evidence="8" type="ORF">A3B40_04440</name>
</gene>
<keyword evidence="4 5" id="KW-0963">Cytoplasm</keyword>
<dbReference type="PANTHER" id="PTHR33602">
    <property type="entry name" value="REGULATORY PROTEIN RECX FAMILY PROTEIN"/>
    <property type="match status" value="1"/>
</dbReference>
<feature type="domain" description="RecX second three-helical" evidence="6">
    <location>
        <begin position="58"/>
        <end position="96"/>
    </location>
</feature>
<reference evidence="8 9" key="1">
    <citation type="journal article" date="2016" name="Nat. Commun.">
        <title>Thousands of microbial genomes shed light on interconnected biogeochemical processes in an aquifer system.</title>
        <authorList>
            <person name="Anantharaman K."/>
            <person name="Brown C.T."/>
            <person name="Hug L.A."/>
            <person name="Sharon I."/>
            <person name="Castelle C.J."/>
            <person name="Probst A.J."/>
            <person name="Thomas B.C."/>
            <person name="Singh A."/>
            <person name="Wilkins M.J."/>
            <person name="Karaoz U."/>
            <person name="Brodie E.L."/>
            <person name="Williams K.H."/>
            <person name="Hubbard S.S."/>
            <person name="Banfield J.F."/>
        </authorList>
    </citation>
    <scope>NUCLEOTIDE SEQUENCE [LARGE SCALE GENOMIC DNA]</scope>
</reference>
<accession>A0A1F7IJH6</accession>
<dbReference type="AlphaFoldDB" id="A0A1F7IJH6"/>
<evidence type="ECO:0000259" key="6">
    <source>
        <dbReference type="Pfam" id="PF02631"/>
    </source>
</evidence>
<comment type="subcellular location">
    <subcellularLocation>
        <location evidence="1 5">Cytoplasm</location>
    </subcellularLocation>
</comment>
<dbReference type="Gene3D" id="1.10.10.10">
    <property type="entry name" value="Winged helix-like DNA-binding domain superfamily/Winged helix DNA-binding domain"/>
    <property type="match status" value="3"/>
</dbReference>
<protein>
    <recommendedName>
        <fullName evidence="3 5">Regulatory protein RecX</fullName>
    </recommendedName>
</protein>
<dbReference type="GO" id="GO:0006282">
    <property type="term" value="P:regulation of DNA repair"/>
    <property type="evidence" value="ECO:0007669"/>
    <property type="project" value="UniProtKB-UniRule"/>
</dbReference>
<dbReference type="InterPro" id="IPR036388">
    <property type="entry name" value="WH-like_DNA-bd_sf"/>
</dbReference>
<evidence type="ECO:0000256" key="1">
    <source>
        <dbReference type="ARBA" id="ARBA00004496"/>
    </source>
</evidence>
<dbReference type="GO" id="GO:0005737">
    <property type="term" value="C:cytoplasm"/>
    <property type="evidence" value="ECO:0007669"/>
    <property type="project" value="UniProtKB-SubCell"/>
</dbReference>
<evidence type="ECO:0000256" key="5">
    <source>
        <dbReference type="HAMAP-Rule" id="MF_01114"/>
    </source>
</evidence>
<dbReference type="EMBL" id="MGAI01000048">
    <property type="protein sequence ID" value="OGK43508.1"/>
    <property type="molecule type" value="Genomic_DNA"/>
</dbReference>
<comment type="similarity">
    <text evidence="2 5">Belongs to the RecX family.</text>
</comment>
<evidence type="ECO:0000313" key="8">
    <source>
        <dbReference type="EMBL" id="OGK43508.1"/>
    </source>
</evidence>
<name>A0A1F7IJH6_9BACT</name>
<evidence type="ECO:0000313" key="9">
    <source>
        <dbReference type="Proteomes" id="UP000178040"/>
    </source>
</evidence>
<dbReference type="Pfam" id="PF21981">
    <property type="entry name" value="RecX_HTH3"/>
    <property type="match status" value="1"/>
</dbReference>
<comment type="caution">
    <text evidence="8">The sequence shown here is derived from an EMBL/GenBank/DDBJ whole genome shotgun (WGS) entry which is preliminary data.</text>
</comment>
<dbReference type="Proteomes" id="UP000178040">
    <property type="component" value="Unassembled WGS sequence"/>
</dbReference>
<proteinExistence type="inferred from homology"/>